<organism evidence="1 2">
    <name type="scientific">uncultured phage_MedDCM-OCT-S28-C3</name>
    <dbReference type="NCBI Taxonomy" id="2740802"/>
    <lineage>
        <taxon>Viruses</taxon>
        <taxon>Duplodnaviria</taxon>
        <taxon>Heunggongvirae</taxon>
        <taxon>Uroviricota</taxon>
        <taxon>Caudoviricetes</taxon>
        <taxon>Autographivirales</taxon>
        <taxon>Pedosvirus</taxon>
        <taxon>Pedosvirus S28C3</taxon>
    </lineage>
</organism>
<dbReference type="EMBL" id="AP013539">
    <property type="protein sequence ID" value="BAQ94032.1"/>
    <property type="molecule type" value="Genomic_DNA"/>
</dbReference>
<dbReference type="KEGG" id="vg:55412158"/>
<accession>A0A6S4P9M4</accession>
<sequence length="354" mass="40242">MNNPYEFNPKGNILDDQLAVSGIENDIFGFIADVFTGGAYTRNKQNEKIANENNRAQAEAYQFEGVELERAYQYEKEGLKIAKGNNEQNLSFQEKERQQSWNYGMAIRDYEHSRELLEYDQSKAQFTQQTGFNEVAEGFATLQQDRYLMEQQIELALDKKENYLDYVTTVHGLGLQKRKTRLESASQQRELSLSEMKAKGAQRARGQVGRSNIKALQAITAEYDAKERDLIDALMLDTAKIDLDTVQRQQQLNIDNFAFEMTKNNLLAADQFTRKQIQMQRLQADIDAEANLLLKPALAPPLPAPLALPRPEFQEIYEPAQGPIGAKFIAPRESLASAFVSTTFSYAAPFINRD</sequence>
<dbReference type="GeneID" id="55412158"/>
<protein>
    <submittedName>
        <fullName evidence="1">Uncharacterized protein</fullName>
    </submittedName>
</protein>
<proteinExistence type="predicted"/>
<name>A0A6S4P9M4_9CAUD</name>
<reference evidence="1 2" key="1">
    <citation type="journal article" date="2013" name="PLoS Genet.">
        <title>Expanding the Marine Virosphere Using Metagenomics.</title>
        <authorList>
            <person name="Mizuno C.M."/>
            <person name="Rodriguez-Valera F."/>
            <person name="Kimes N.E."/>
            <person name="Ghai R."/>
        </authorList>
    </citation>
    <scope>NUCLEOTIDE SEQUENCE [LARGE SCALE GENOMIC DNA]</scope>
    <source>
        <strain evidence="1">UvMED-CGR-U-MedDCM-OCT-S28-C3</strain>
    </source>
</reference>
<keyword evidence="2" id="KW-1185">Reference proteome</keyword>
<evidence type="ECO:0000313" key="2">
    <source>
        <dbReference type="Proteomes" id="UP000505087"/>
    </source>
</evidence>
<dbReference type="RefSeq" id="YP_009778090.1">
    <property type="nucleotide sequence ID" value="NC_047710.1"/>
</dbReference>
<evidence type="ECO:0000313" key="1">
    <source>
        <dbReference type="EMBL" id="BAQ94032.1"/>
    </source>
</evidence>
<dbReference type="Proteomes" id="UP000505087">
    <property type="component" value="Segment"/>
</dbReference>